<feature type="compositionally biased region" description="Polar residues" evidence="3">
    <location>
        <begin position="3547"/>
        <end position="3563"/>
    </location>
</feature>
<feature type="region of interest" description="Disordered" evidence="3">
    <location>
        <begin position="2473"/>
        <end position="2548"/>
    </location>
</feature>
<feature type="region of interest" description="Disordered" evidence="3">
    <location>
        <begin position="2809"/>
        <end position="2836"/>
    </location>
</feature>
<feature type="region of interest" description="Disordered" evidence="3">
    <location>
        <begin position="1242"/>
        <end position="1323"/>
    </location>
</feature>
<feature type="compositionally biased region" description="Polar residues" evidence="3">
    <location>
        <begin position="3405"/>
        <end position="3415"/>
    </location>
</feature>
<dbReference type="GO" id="GO:0045053">
    <property type="term" value="P:protein retention in Golgi apparatus"/>
    <property type="evidence" value="ECO:0007669"/>
    <property type="project" value="TreeGrafter"/>
</dbReference>
<evidence type="ECO:0000256" key="1">
    <source>
        <dbReference type="ARBA" id="ARBA00006545"/>
    </source>
</evidence>
<feature type="compositionally biased region" description="Polar residues" evidence="3">
    <location>
        <begin position="633"/>
        <end position="649"/>
    </location>
</feature>
<feature type="compositionally biased region" description="Low complexity" evidence="3">
    <location>
        <begin position="3389"/>
        <end position="3404"/>
    </location>
</feature>
<feature type="region of interest" description="Disordered" evidence="3">
    <location>
        <begin position="237"/>
        <end position="357"/>
    </location>
</feature>
<protein>
    <recommendedName>
        <fullName evidence="4">Chorein N-terminal domain-containing protein</fullName>
    </recommendedName>
</protein>
<reference evidence="5" key="2">
    <citation type="submission" date="2013-10" db="EMBL/GenBank/DDBJ databases">
        <authorList>
            <person name="Aslett M."/>
        </authorList>
    </citation>
    <scope>NUCLEOTIDE SEQUENCE [LARGE SCALE GENOMIC DNA]</scope>
    <source>
        <strain evidence="5">Houghton</strain>
    </source>
</reference>
<feature type="compositionally biased region" description="Basic and acidic residues" evidence="3">
    <location>
        <begin position="3005"/>
        <end position="3014"/>
    </location>
</feature>
<keyword evidence="6" id="KW-1185">Reference proteome</keyword>
<feature type="region of interest" description="Disordered" evidence="3">
    <location>
        <begin position="2333"/>
        <end position="2369"/>
    </location>
</feature>
<feature type="compositionally biased region" description="Low complexity" evidence="3">
    <location>
        <begin position="2812"/>
        <end position="2822"/>
    </location>
</feature>
<reference evidence="5" key="1">
    <citation type="submission" date="2013-10" db="EMBL/GenBank/DDBJ databases">
        <title>Genomic analysis of the causative agents of coccidiosis in chickens.</title>
        <authorList>
            <person name="Reid A.J."/>
            <person name="Blake D."/>
            <person name="Billington K."/>
            <person name="Browne H."/>
            <person name="Dunn M."/>
            <person name="Hung S."/>
            <person name="Kawahara F."/>
            <person name="Miranda-Saavedra D."/>
            <person name="Mourier T."/>
            <person name="Nagra H."/>
            <person name="Otto T.D."/>
            <person name="Rawlings N."/>
            <person name="Sanchez A."/>
            <person name="Sanders M."/>
            <person name="Subramaniam C."/>
            <person name="Tay Y."/>
            <person name="Dear P."/>
            <person name="Doerig C."/>
            <person name="Gruber A."/>
            <person name="Parkinson J."/>
            <person name="Shirley M."/>
            <person name="Wan K.L."/>
            <person name="Berriman M."/>
            <person name="Tomley F."/>
            <person name="Pain A."/>
        </authorList>
    </citation>
    <scope>NUCLEOTIDE SEQUENCE [LARGE SCALE GENOMIC DNA]</scope>
    <source>
        <strain evidence="5">Houghton</strain>
    </source>
</reference>
<dbReference type="VEuPathDB" id="ToxoDB:ENH_00007020"/>
<evidence type="ECO:0000259" key="4">
    <source>
        <dbReference type="Pfam" id="PF12624"/>
    </source>
</evidence>
<dbReference type="GeneID" id="25470892"/>
<feature type="compositionally biased region" description="Polar residues" evidence="3">
    <location>
        <begin position="3046"/>
        <end position="3065"/>
    </location>
</feature>
<feature type="region of interest" description="Disordered" evidence="3">
    <location>
        <begin position="3869"/>
        <end position="3890"/>
    </location>
</feature>
<feature type="compositionally biased region" description="Basic and acidic residues" evidence="3">
    <location>
        <begin position="2348"/>
        <end position="2362"/>
    </location>
</feature>
<name>U6MMR1_9EIME</name>
<feature type="region of interest" description="Disordered" evidence="3">
    <location>
        <begin position="3114"/>
        <end position="3147"/>
    </location>
</feature>
<dbReference type="InterPro" id="IPR026847">
    <property type="entry name" value="VPS13"/>
</dbReference>
<evidence type="ECO:0000313" key="6">
    <source>
        <dbReference type="Proteomes" id="UP000030754"/>
    </source>
</evidence>
<dbReference type="RefSeq" id="XP_013433773.1">
    <property type="nucleotide sequence ID" value="XM_013578319.1"/>
</dbReference>
<feature type="region of interest" description="Disordered" evidence="3">
    <location>
        <begin position="2238"/>
        <end position="2277"/>
    </location>
</feature>
<feature type="region of interest" description="Disordered" evidence="3">
    <location>
        <begin position="3501"/>
        <end position="3564"/>
    </location>
</feature>
<dbReference type="Proteomes" id="UP000030754">
    <property type="component" value="Unassembled WGS sequence"/>
</dbReference>
<feature type="region of interest" description="Disordered" evidence="3">
    <location>
        <begin position="3044"/>
        <end position="3084"/>
    </location>
</feature>
<dbReference type="EMBL" id="HG723122">
    <property type="protein sequence ID" value="CDJ65306.1"/>
    <property type="molecule type" value="Genomic_DNA"/>
</dbReference>
<feature type="compositionally biased region" description="Low complexity" evidence="3">
    <location>
        <begin position="1749"/>
        <end position="1761"/>
    </location>
</feature>
<feature type="compositionally biased region" description="Polar residues" evidence="3">
    <location>
        <begin position="304"/>
        <end position="318"/>
    </location>
</feature>
<feature type="region of interest" description="Disordered" evidence="3">
    <location>
        <begin position="1003"/>
        <end position="1045"/>
    </location>
</feature>
<feature type="region of interest" description="Disordered" evidence="3">
    <location>
        <begin position="3255"/>
        <end position="3274"/>
    </location>
</feature>
<feature type="compositionally biased region" description="Acidic residues" evidence="3">
    <location>
        <begin position="1021"/>
        <end position="1032"/>
    </location>
</feature>
<dbReference type="Pfam" id="PF12624">
    <property type="entry name" value="VPS13_N"/>
    <property type="match status" value="1"/>
</dbReference>
<feature type="region of interest" description="Disordered" evidence="3">
    <location>
        <begin position="898"/>
        <end position="924"/>
    </location>
</feature>
<feature type="compositionally biased region" description="Polar residues" evidence="3">
    <location>
        <begin position="3505"/>
        <end position="3522"/>
    </location>
</feature>
<dbReference type="PANTHER" id="PTHR16166:SF93">
    <property type="entry name" value="INTERMEMBRANE LIPID TRANSFER PROTEIN VPS13"/>
    <property type="match status" value="1"/>
</dbReference>
<dbReference type="GO" id="GO:0006623">
    <property type="term" value="P:protein targeting to vacuole"/>
    <property type="evidence" value="ECO:0007669"/>
    <property type="project" value="TreeGrafter"/>
</dbReference>
<evidence type="ECO:0000256" key="3">
    <source>
        <dbReference type="SAM" id="MobiDB-lite"/>
    </source>
</evidence>
<feature type="region of interest" description="Disordered" evidence="3">
    <location>
        <begin position="2609"/>
        <end position="2646"/>
    </location>
</feature>
<feature type="region of interest" description="Disordered" evidence="3">
    <location>
        <begin position="373"/>
        <end position="401"/>
    </location>
</feature>
<feature type="compositionally biased region" description="Polar residues" evidence="3">
    <location>
        <begin position="2827"/>
        <end position="2836"/>
    </location>
</feature>
<feature type="compositionally biased region" description="Polar residues" evidence="3">
    <location>
        <begin position="3427"/>
        <end position="3445"/>
    </location>
</feature>
<sequence>MLESVVERLLSRYLAQYVRGISRDKLSVAVWSGNVELEDLQVKPEVSDLLGIPFRVIWGRVQKIKLTIPWSRLGTAPVCVEVAGLHVLLEPKPIPEQSDAQLIEQLRDVKRRQVEACEQQMHDARLRLVEQQQQQSAAGSTSSSREGDGGFFFRFVNKILSNLLVDIRDVHIALVDPVRGFSIGALLAQASIHNTDAAWGRHEQHQQQRQADPAFYKACELSGLAVYCALDGAKTQQSTQQRRSRPWQQEHHQQLVSAQREASPETPPFPVVPQRLPDKPPAPSSSPPPGLLPPAEAKQKATDDSTTIVDTSFATETQVEGPHSARQQGNSPLLGTLMNKASAEGGTPSAAHGQVGTTNQLSPMIWVDPTEPHRAPEGLSSLSQKCKGSLGDTQVSPTNSCEAAVPAPGAAVGTPPVDATVAAEEGRAPVAAEDSSLPWTRQGGGGVSGRSQYVLKPLHLRLTLSHTSAQQELVARLEVLRESQGIEIGRSQLEALLAISNEAAQRRQRCEQLLLRQAHTVMLGTEGLEGTTQREFIGLYSRQLQTEAGIRGVAPLSHKEKQRLVILHDVVGVRHVSSCEVAQHLHATNRVLQQTQLLQQQQQQQLLQQQRQLPRLQQPSWWQWVTGRQSVGQLPAPQQQAHASGNWPHSTGEETQAPLLTSEDIQLIVDAVQSDKLMQSVSLPTKYVLTFELEHFCICLKNDSEMQQEMEEETAEALREAKAIKAIGYSPTEAAKALPPNFPRPPPPQKLAAAIAAGDTPVTAVTAGASLERGGHTSPGLLRPDAAVEKAFLSVELFNLCAALDLLNKQDAAGRDSSEWSFCISLSNVAVRQQSHLLMHFRRDGGTVTGEPVTPAAAGTAGAAATPAATGAAAEMLGVLAHHQRLMMLRTAASSDTIASSSSSNSSSSSRSSSSSSSWSSSSSSCSSWSFSRGSTSVSVPPVVGASSLTAARLELRHDLTPTGNILGVFIRLAPLVAEVKPELLRTLCDFFVFETPADVRRFEEEEEKRSLATARAAPEDGSDFDPADEDAGTTGANSSKVATEVDEMRKNEFVEGLRETGETVYSAAVQHLPDLVQLDLLVAAPILNLDGKGAGSIALHLGTLSLRSDGACPYDALRGVLEFNETRLICAPTGHKEVSILRPIPIRMHVEVLRMKEVSLNILFEEIFLELTPEAIGLLIAVPASMAKSLLQVRPQQASLQEQTTKAAAVAGTTQKRKVTGETLGRSSSIQYRQYAPEETISSAEASDVTAAPQRGAESAAERKSESSPSLPVFIPSADVAPATLKGTEGSTSGEGFRPNDGADECMNPRNNSSSSGVEMERKPQMVFTSTWLFGRCGFLIRGLAEKESAAGGETCPPVLQAELTDLLMQLTADSSAGKCGAVAELHQVLVSDPSTNSPLFLSLHSSAGLSESTEWGTTRSSASLGRCSSLALRSATTSGGGIEDEEFHDAVEDTEKTLRVELEVLLGRDKRTGPTSAPLAANEKQADTPKATLAVTSLPVELHWRQQSLRRILQTLADYRQTIRSRLQQHLDELSEVSAAALGPRGLLSRETVAAVHDTLQTVQQTLSFGNECEGTEMAGDIQRSNSGRSRTNSATVKTARIATGERDWLQKGLEIGGELPPLTVHRYLDAAKNAPGEEAATSSRKAMEAQKQQVQQLLQKQMPHVSLELTLTFREVAIAFYEGSNTVLARMALKGLSSSSRFYSNGDTETSFSVGDGGIVFRDRCVLGPRAAYRPPAHQQQRRFASGTSLGSSESSHGMPPVRRDSCETSPAASAGVDEAAQDTPTASLFTARVRQYGGLDPVSGAPFPYSMCLEGQMEQICFVYRQKDVSRTLNYLRDGIFDVFISKSYRAVKEAATASYCLFALDIQSPLFILAEDKEAIPGFVPPPGYRMPKIRTRTPTSPASAASAASSKIATASKLASDSSQMEVEVDHLGRFIVFDLGNLKVRNAYVPAIANLQQHRDHTASGLLRPPPFGGGVSLSVNGHRGPADTEGAQGDTNEGEQGELIFSDLRLEMRGMQISASDNGQDAAAGGCLLENVEACMLFRSAPTSLCIEAETTAWMLHLSRQQLTLIFDVINENICGQGYLPPAEVLSARSADAEDGDAAPYVDEGALRRELEIPPLAVDCLIVIPQLTLEASYGPGIPLALLSLHCITAKVAASVSRLVSCYRFLLCAEAFSIDDLRAGTANYFKRVASCTAPVAGGGSDGNGNEWDLKGIQRYVVADEEGSAMTDARNSFDRGQDGKSRRHDRDGSPSIASPHPTKEPNRARRVPGVEFEFGSSLRESYMDFQFSGVTVYVLVVAFMDILSYFTSSWAFSSMRSYPKPLPTLLKGADHQNQQQSRSERDSRETSRDNREVPLTPGSARGDVVSLLLSGEALRERPFRVSVSIQRGCFVVYSDLQSPSAPVIVWSSDFLVRLKMKGDETIFERVQVLGSKICRLDASPLPKVPLRSQSHVGVFTGTDAQEAQQSQDCLADRSPHRTSSDVHKPAIKNEPRTVRWGTVGQSESSKSSNDVRATFDVGSPGSIRQRWAEGTSKSEWQQRGRCQSQLMMREWMQLQQLQHRASVGNPSAERLTPRTDSASAVLLCEHFHLEGSGVYRSASEAVDDCQEPKQKQQQQGNGQAADPISAIPAQSGRGRIPAAVHRMQQSFSAAAAKLPPRSISPAGIRHAAIVGESSSAASKQQQDKRTHNDGDGEIRHQPASDQPQNPGLYSPGQVQQQQQQHQHRLSPKVLADEDLREAENKGRRCVMTFVELSFDIPLFYLRVSSRDMALLLSAARCLHSDGPSVCPTQQPPPIRFPEACAQHQRQQQLQHQDQQEESTQAGSVQPQIPSVVERTAKISLCLEGAQLLLLDDLRSSVLPVLQLRLSAGGLVFDITSTQLQVALRDFCCGLDYLNAKAGCWEPFIEKLDVTAVYRRDYAEERQQLLQRQQAQVGALDAHPGEDPWGTFKAARTLMLHSQSPFWLNITPQLCELFAWFLPYLLAHLTEGGVPKLEEKCPEGVDAPHTRSPRGVPRSFSVAPLVPSTVSMLQHEDNVSVAAQDQQHGPSTGWTNSQDNENAEGPATVAVTPPPVSSSARETEAAFRYLNLTGQCLYAFTMQKFGSRSSGMEKEQHSSSSNSRSGLVNRVGTGRSERHDGLENQTVSSLLLLVPGSSTPLPLDGLMQSRTAEASRRSRSRQRFYITNCPPVDSVLRLNEMFPTVAFPAISRNVISSQDVEATMRLLIANEEMRRKIRARNLASVYLGQKSPTSAPARDSPLAASSDASPAREMLVGPSNQQQPQQQGRELLMPGSPKVATRTTSRLSEAGVDPSPPAIGPFPRGTKAVAVDSMRNCCVTLLPPVRHSILSRLVDTAAAAAALRGPAGTANVGATAAERFLGNSSKTVGSSSSSSKFASRQLQRLRSSLTTKDRRPSGISLGPSSSQGSTLARQSSAASNSINALDDFEGSQQPQQLLETQQPQRQMLEQLDSSLASGQQLPTRRPTGLNISQAGKEFESSASGPHTRSPQKSTSVSIPRPVSGFHDFIDADMRRRGGGGESPQQRSGEQSTMSSSFSAPLPLAHVDSHSEAICQVLSPHPSYKLLLLSTTVMLHNSSGMPLEICFLDGELNPLLLPASQGACAPLDAIGEPSVASKRGELSVEEPSSLHPDLQRIPDWMLRREERWREAQRLETLQQKQQLRLLLQDAATKPAGPKPTASAPLRRALTEWARLEAFTRSPSSSISTHQQEAPEECVLEPPTHKQLMDRLTYTFLLPNLHLLSVPQRAILGPGWCNVCFRPAAFAEEPAKTTPMPAPAAATSAETPCSEAAASECTVTDAAEAETIPTPPDMTCVAGWCDLIDTRHRMEGLRCRQSAYLPPRFRPGAASASQMPGTPVASGSASDAEATDTAAGVNTVRNLYFLVHIEGRKGALPAEKELKRVTIFPSVTLVNATTTELDINIAPSSATSKSGRRQLTVSASGINRTNAALQELHALQQRPSLSATLRRRSTFLVYEVPPNRPLRLRMRFAMLEGAEWSSVISDLLSTQDEVVSRVLLPSRHHASAELEVLHDTAEVMPFLPFVFPRQLVAVISAPRSFIDRTGLGVRPVQDGRFCPEFDGQSLLGDSTTADVTLLLPRRRGLGQPVECRISVPALGGYSHASLETEDRCYTLRLKTEKMDPSETAGAICRVVSLVPEFILTNALKIPLFFRQYGTPGPAFEVHPGQSYPVYWASAELPQAIQFRPGTSEGYAWSGAVVASEETAGKSWIALYNGMRDAAPGVFCVEVAPDGGVKSICIRGAEGHSEGFLVINKCPVIRRVMVHTYHSEMNSQGQSADTGGVSSSFSSSSHWTRQPMKLPDFDFHFFANEGETVAYGWPFPFTYTSRPCQVLLWIDSKTVAPRSPILLDLETPQYKRYEVNLGLPDMPQIIVRTEKRGDAMIIEVRPKPGTGPERAMLPSSKSQGVEPEVAVESPLRSLHVALTLAQVGVSLIYDAVKEELCFAELSQLAIGFQERGERQKLLVRIADIQIDNQMEHARKPVLLANRGGGAHSAEDPFSAQSASKPFLSLFVVRHHTTSSDVILRRVQLEMDNLEVEIDADALNGLNDFLWACMTSLGLMSAASRRTVSAEELETWIESPIHQTYSPPPLPTVLSLESMLIDKFDVFCWCSFVLDKMHMLSDLLKVGLRILMASGRLELMGAKLNFQREEFRNLRGTAKTFAASLQERYTYHLLNSVFSSLGQSSLFNLPRMPFEFGKNTIGLAANAVDSVSAGLGSLLSTFTFDSEYINRRQRERVRNTASMRDGFLSAGKNIGEGVWSLTNIVTKPIEGAQREGVGGFFKGIGKGIVGSLVKPLDKVGQAVSDVTRGIKAEVSKPIGASKFRNERRRKPRMLGELGEIRPYDETEATLRECLGLAVTRRLQKFVTVLKEEALPPRHFVVLFYPKDVFFVDLTDAPQVAGGHQVGDESESTRDKSVNVLWHASIPLVRDIRASTHGIIIRAGQPTTHRPKDVLAALSSIDSYQKCHRAHVGTLRQVEARGDRCFQIPCSSAALISQLYRELLEAVHGSTSVVQLGTWDAQRYAETDSDS</sequence>
<dbReference type="PANTHER" id="PTHR16166">
    <property type="entry name" value="VACUOLAR PROTEIN SORTING-ASSOCIATED PROTEIN VPS13"/>
    <property type="match status" value="1"/>
</dbReference>
<organism evidence="5 6">
    <name type="scientific">Eimeria necatrix</name>
    <dbReference type="NCBI Taxonomy" id="51315"/>
    <lineage>
        <taxon>Eukaryota</taxon>
        <taxon>Sar</taxon>
        <taxon>Alveolata</taxon>
        <taxon>Apicomplexa</taxon>
        <taxon>Conoidasida</taxon>
        <taxon>Coccidia</taxon>
        <taxon>Eucoccidiorida</taxon>
        <taxon>Eimeriorina</taxon>
        <taxon>Eimeriidae</taxon>
        <taxon>Eimeria</taxon>
    </lineage>
</organism>
<feature type="region of interest" description="Disordered" evidence="3">
    <location>
        <begin position="3279"/>
        <end position="3328"/>
    </location>
</feature>
<feature type="region of interest" description="Disordered" evidence="3">
    <location>
        <begin position="3005"/>
        <end position="3025"/>
    </location>
</feature>
<feature type="compositionally biased region" description="Basic and acidic residues" evidence="3">
    <location>
        <begin position="2241"/>
        <end position="2258"/>
    </location>
</feature>
<feature type="compositionally biased region" description="Low complexity" evidence="3">
    <location>
        <begin position="3259"/>
        <end position="3274"/>
    </location>
</feature>
<proteinExistence type="inferred from homology"/>
<evidence type="ECO:0000313" key="5">
    <source>
        <dbReference type="EMBL" id="CDJ65306.1"/>
    </source>
</evidence>
<accession>U6MMR1</accession>
<gene>
    <name evidence="5" type="ORF">ENH_00007020</name>
</gene>
<feature type="region of interest" description="Disordered" evidence="3">
    <location>
        <begin position="3389"/>
        <end position="3445"/>
    </location>
</feature>
<feature type="region of interest" description="Disordered" evidence="3">
    <location>
        <begin position="2682"/>
        <end position="2743"/>
    </location>
</feature>
<evidence type="ECO:0000256" key="2">
    <source>
        <dbReference type="ARBA" id="ARBA00022448"/>
    </source>
</evidence>
<keyword evidence="2" id="KW-0813">Transport</keyword>
<feature type="domain" description="Chorein N-terminal" evidence="4">
    <location>
        <begin position="1"/>
        <end position="241"/>
    </location>
</feature>
<feature type="compositionally biased region" description="Polar residues" evidence="3">
    <location>
        <begin position="2509"/>
        <end position="2521"/>
    </location>
</feature>
<dbReference type="InterPro" id="IPR026854">
    <property type="entry name" value="VPS13_N"/>
</dbReference>
<feature type="region of interest" description="Disordered" evidence="3">
    <location>
        <begin position="633"/>
        <end position="654"/>
    </location>
</feature>
<feature type="region of interest" description="Disordered" evidence="3">
    <location>
        <begin position="1738"/>
        <end position="1787"/>
    </location>
</feature>
<feature type="compositionally biased region" description="Basic and acidic residues" evidence="3">
    <location>
        <begin position="2691"/>
        <end position="2708"/>
    </location>
</feature>
<feature type="compositionally biased region" description="Pro residues" evidence="3">
    <location>
        <begin position="279"/>
        <end position="292"/>
    </location>
</feature>
<comment type="similarity">
    <text evidence="1">Belongs to the VPS13 family.</text>
</comment>
<feature type="compositionally biased region" description="Polar residues" evidence="3">
    <location>
        <begin position="380"/>
        <end position="401"/>
    </location>
</feature>
<dbReference type="OrthoDB" id="272810at2759"/>
<feature type="compositionally biased region" description="Basic and acidic residues" evidence="3">
    <location>
        <begin position="2480"/>
        <end position="2503"/>
    </location>
</feature>